<sequence length="539" mass="61119">MGQFSSFDALPILVHDGILRSLASPRDVASLISASPGSLQAYLTGSRPSVLLDAMRNFLSMENQHLMNFLVAAPHYFERGQVPPESQAATANATASTTANVGLDGVTSLVDFNRTVRRFLYSFHFEESSCKNKMRHLSSKTFDSSFKVYITMDRAVRTYCRFTVARAQQRVNKLSGPQTFRSLGIDCDQPAPDDRETQRVWRGFLLYELYCNMCGMPQISATATGDWTHITAAQFARITKSFLLTPDHLVEEFLCVRQYLHEQYELALNEVVERFRLAVTEMGRRDAGTGASISEEQELDMTLFSPPQLVTVEDLPWPSPMKLEDLNEKHPGWDWNRLNIDGRTIFRLRAVGWIFWDNPDRLASMNLVPDRPDAYLGDGSKAGYQIASHLRQPDYLCSMEKPIEQQDRERLVRDFGTLTTQEQRNHLARLLESDYPSHPRPPQMKELPILPDAIPTIVIILDIETRLALKLAPGHRPARDILLRQQPALPGIHQLRHDRIETDALARKRDPRRAEQTPRTELGPAVDDEVVEGGQGRGE</sequence>
<feature type="region of interest" description="Disordered" evidence="1">
    <location>
        <begin position="500"/>
        <end position="539"/>
    </location>
</feature>
<organism evidence="2 3">
    <name type="scientific">Diaporthe helianthi</name>
    <dbReference type="NCBI Taxonomy" id="158607"/>
    <lineage>
        <taxon>Eukaryota</taxon>
        <taxon>Fungi</taxon>
        <taxon>Dikarya</taxon>
        <taxon>Ascomycota</taxon>
        <taxon>Pezizomycotina</taxon>
        <taxon>Sordariomycetes</taxon>
        <taxon>Sordariomycetidae</taxon>
        <taxon>Diaporthales</taxon>
        <taxon>Diaporthaceae</taxon>
        <taxon>Diaporthe</taxon>
    </lineage>
</organism>
<dbReference type="OrthoDB" id="5242130at2759"/>
<protein>
    <submittedName>
        <fullName evidence="2">Uncharacterized protein</fullName>
    </submittedName>
</protein>
<dbReference type="EMBL" id="MAVT02000250">
    <property type="protein sequence ID" value="POS77682.1"/>
    <property type="molecule type" value="Genomic_DNA"/>
</dbReference>
<accession>A0A2P5I598</accession>
<keyword evidence="3" id="KW-1185">Reference proteome</keyword>
<reference evidence="2" key="1">
    <citation type="submission" date="2017-09" db="EMBL/GenBank/DDBJ databases">
        <title>Polyketide synthases of a Diaporthe helianthi virulent isolate.</title>
        <authorList>
            <person name="Baroncelli R."/>
        </authorList>
    </citation>
    <scope>NUCLEOTIDE SEQUENCE [LARGE SCALE GENOMIC DNA]</scope>
    <source>
        <strain evidence="2">7/96</strain>
    </source>
</reference>
<name>A0A2P5I598_DIAHE</name>
<gene>
    <name evidence="2" type="ORF">DHEL01_v203937</name>
</gene>
<dbReference type="InParanoid" id="A0A2P5I598"/>
<evidence type="ECO:0000313" key="2">
    <source>
        <dbReference type="EMBL" id="POS77682.1"/>
    </source>
</evidence>
<proteinExistence type="predicted"/>
<feature type="compositionally biased region" description="Basic and acidic residues" evidence="1">
    <location>
        <begin position="500"/>
        <end position="518"/>
    </location>
</feature>
<dbReference type="Proteomes" id="UP000094444">
    <property type="component" value="Unassembled WGS sequence"/>
</dbReference>
<dbReference type="AlphaFoldDB" id="A0A2P5I598"/>
<evidence type="ECO:0000313" key="3">
    <source>
        <dbReference type="Proteomes" id="UP000094444"/>
    </source>
</evidence>
<comment type="caution">
    <text evidence="2">The sequence shown here is derived from an EMBL/GenBank/DDBJ whole genome shotgun (WGS) entry which is preliminary data.</text>
</comment>
<evidence type="ECO:0000256" key="1">
    <source>
        <dbReference type="SAM" id="MobiDB-lite"/>
    </source>
</evidence>